<evidence type="ECO:0000313" key="1">
    <source>
        <dbReference type="EMBL" id="KAJ8129566.1"/>
    </source>
</evidence>
<name>A0ACC2JQ20_9PEZI</name>
<gene>
    <name evidence="1" type="ORF">O1611_g4064</name>
</gene>
<protein>
    <submittedName>
        <fullName evidence="1">Uncharacterized protein</fullName>
    </submittedName>
</protein>
<evidence type="ECO:0000313" key="2">
    <source>
        <dbReference type="Proteomes" id="UP001153332"/>
    </source>
</evidence>
<sequence length="73" mass="7788">MLRYLWLDYPLPARDAVSVAMSEAATSARAASYQPSISVLLAIIDIGETTPEADDQSLGNRALATNDAAQVYS</sequence>
<organism evidence="1 2">
    <name type="scientific">Lasiodiplodia mahajangana</name>
    <dbReference type="NCBI Taxonomy" id="1108764"/>
    <lineage>
        <taxon>Eukaryota</taxon>
        <taxon>Fungi</taxon>
        <taxon>Dikarya</taxon>
        <taxon>Ascomycota</taxon>
        <taxon>Pezizomycotina</taxon>
        <taxon>Dothideomycetes</taxon>
        <taxon>Dothideomycetes incertae sedis</taxon>
        <taxon>Botryosphaeriales</taxon>
        <taxon>Botryosphaeriaceae</taxon>
        <taxon>Lasiodiplodia</taxon>
    </lineage>
</organism>
<accession>A0ACC2JQ20</accession>
<dbReference type="EMBL" id="JAPUUL010000723">
    <property type="protein sequence ID" value="KAJ8129566.1"/>
    <property type="molecule type" value="Genomic_DNA"/>
</dbReference>
<comment type="caution">
    <text evidence="1">The sequence shown here is derived from an EMBL/GenBank/DDBJ whole genome shotgun (WGS) entry which is preliminary data.</text>
</comment>
<dbReference type="Proteomes" id="UP001153332">
    <property type="component" value="Unassembled WGS sequence"/>
</dbReference>
<proteinExistence type="predicted"/>
<reference evidence="1" key="1">
    <citation type="submission" date="2022-12" db="EMBL/GenBank/DDBJ databases">
        <title>Genome Sequence of Lasiodiplodia mahajangana.</title>
        <authorList>
            <person name="Buettner E."/>
        </authorList>
    </citation>
    <scope>NUCLEOTIDE SEQUENCE</scope>
    <source>
        <strain evidence="1">VT137</strain>
    </source>
</reference>
<keyword evidence="2" id="KW-1185">Reference proteome</keyword>